<evidence type="ECO:0000256" key="4">
    <source>
        <dbReference type="ARBA" id="ARBA00022705"/>
    </source>
</evidence>
<evidence type="ECO:0000256" key="5">
    <source>
        <dbReference type="ARBA" id="ARBA00022932"/>
    </source>
</evidence>
<dbReference type="EC" id="2.7.7.7" evidence="1"/>
<dbReference type="AlphaFoldDB" id="A0A4P8L1W1"/>
<comment type="catalytic activity">
    <reaction evidence="6">
        <text>DNA(n) + a 2'-deoxyribonucleoside 5'-triphosphate = DNA(n+1) + diphosphate</text>
        <dbReference type="Rhea" id="RHEA:22508"/>
        <dbReference type="Rhea" id="RHEA-COMP:17339"/>
        <dbReference type="Rhea" id="RHEA-COMP:17340"/>
        <dbReference type="ChEBI" id="CHEBI:33019"/>
        <dbReference type="ChEBI" id="CHEBI:61560"/>
        <dbReference type="ChEBI" id="CHEBI:173112"/>
        <dbReference type="EC" id="2.7.7.7"/>
    </reaction>
</comment>
<evidence type="ECO:0000313" key="8">
    <source>
        <dbReference type="EMBL" id="QCQ21770.1"/>
    </source>
</evidence>
<dbReference type="GO" id="GO:0003887">
    <property type="term" value="F:DNA-directed DNA polymerase activity"/>
    <property type="evidence" value="ECO:0007669"/>
    <property type="project" value="UniProtKB-KW"/>
</dbReference>
<dbReference type="Gene3D" id="1.10.150.870">
    <property type="match status" value="1"/>
</dbReference>
<dbReference type="InterPro" id="IPR004805">
    <property type="entry name" value="DnaE2/DnaE/PolC"/>
</dbReference>
<dbReference type="InterPro" id="IPR003141">
    <property type="entry name" value="Pol/His_phosphatase_N"/>
</dbReference>
<keyword evidence="9" id="KW-1185">Reference proteome</keyword>
<evidence type="ECO:0000256" key="1">
    <source>
        <dbReference type="ARBA" id="ARBA00012417"/>
    </source>
</evidence>
<dbReference type="Pfam" id="PF17657">
    <property type="entry name" value="DNA_pol3_finger"/>
    <property type="match status" value="1"/>
</dbReference>
<dbReference type="InterPro" id="IPR040982">
    <property type="entry name" value="DNA_pol3_finger"/>
</dbReference>
<keyword evidence="4" id="KW-0235">DNA replication</keyword>
<dbReference type="InterPro" id="IPR011708">
    <property type="entry name" value="DNA_pol3_alpha_NTPase_dom"/>
</dbReference>
<gene>
    <name evidence="8" type="ORF">FDQ92_05980</name>
</gene>
<dbReference type="InterPro" id="IPR004013">
    <property type="entry name" value="PHP_dom"/>
</dbReference>
<dbReference type="SUPFAM" id="SSF160975">
    <property type="entry name" value="AF1531-like"/>
    <property type="match status" value="1"/>
</dbReference>
<protein>
    <recommendedName>
        <fullName evidence="1">DNA-directed DNA polymerase</fullName>
        <ecNumber evidence="1">2.7.7.7</ecNumber>
    </recommendedName>
</protein>
<dbReference type="Pfam" id="PF07733">
    <property type="entry name" value="DNA_pol3_alpha"/>
    <property type="match status" value="1"/>
</dbReference>
<evidence type="ECO:0000256" key="6">
    <source>
        <dbReference type="ARBA" id="ARBA00049244"/>
    </source>
</evidence>
<dbReference type="EMBL" id="CP040098">
    <property type="protein sequence ID" value="QCQ21770.1"/>
    <property type="molecule type" value="Genomic_DNA"/>
</dbReference>
<sequence>MTAAFAHLHVHSHYSLQWGVSSVRDLCRTAAEAGYSFLALTDTNGLYGALHFLEAAREEGICPIVGVDFRNGGETAVVLAKTAKGFEVLSEMVSCRHLDPRFSLCRHVSAVPDDLAVLARDPELLRALVPRADCYVEVIPGCSEREALRSAGELGVPPVASNAVYFARVEDHPLHRLVRAIGLNKTLSTLTAEEVVGPDRWLKPPRDMAARFSHCPEALRNAWRLARRCRTDWDRFEPVFPCYPCGERNSLDILVERCREGIGRRYGKSDPAVEARLSEELELIVAKGYVDYFLVVADIVKERPIHCGRGSAAASLVSYLLGITHVDPIRHGLLFGRFLNPERKDPPDIDVDFPWDEREDVQQSVRRRYGDERTARVANHVGFGARAAVRETAKVYGVAAAEIREVTRRLSYWTHPSGIEDRTRNHPRFQGFPLDPPWPEIFRLAARLESIPRHLAVHCGGVVLTPDRVSRHAPVQRSAGGVPIIQWEKDQAEKAGLVKIDLLGNRSLAVIRDALAAVARNTGKTIDYAALDPVEDPATRDLLARGDTMGIFYVESPAMRQLQRKTGRGDFEHLVIHSSIIRPAANRYINEYVRRLRGEPHAYIHPALERLLSETYGILVYQEDVIQVAMGLAGFSWAEGDRLRKVISKKSSEVLEKFRQRFFEGCGWRGVSPEVAGSVWDMFLSFAGYSFCKPHSASYALVSFKAAYLKVHHPAEFMAAVLSNGGGYYSTFAYISEARRMGLDVVGPDVNGSDWSYTGKDRTVRVGLQQIRGVRRETLERILDERGRNGPFTSLADFQRRVPCHPSDVAGLIKSGTLDSLAGGLNRPRLLWAMATGLHRRTSRSEGPPAQMRAPLRPPGASLEPAAPALPDFTLREKWIQERDALGFVLSVHPLALWDGGWPHPVVPAAKLEHFAGRRVWVKGWPITRKEVLTRDGEPMEFVSFEDESAIYETIFFPGAFRRFCRDLVMERAYRLYGEVESEFGAVHLNVQRFHVPAGVTSSPQTPRPLRAFR</sequence>
<dbReference type="PANTHER" id="PTHR32294">
    <property type="entry name" value="DNA POLYMERASE III SUBUNIT ALPHA"/>
    <property type="match status" value="1"/>
</dbReference>
<keyword evidence="3" id="KW-0548">Nucleotidyltransferase</keyword>
<feature type="domain" description="Polymerase/histidinol phosphatase N-terminal" evidence="7">
    <location>
        <begin position="6"/>
        <end position="73"/>
    </location>
</feature>
<dbReference type="NCBIfam" id="TIGR00594">
    <property type="entry name" value="polc"/>
    <property type="match status" value="1"/>
</dbReference>
<dbReference type="InterPro" id="IPR029460">
    <property type="entry name" value="DNAPol_HHH"/>
</dbReference>
<dbReference type="GO" id="GO:0006260">
    <property type="term" value="P:DNA replication"/>
    <property type="evidence" value="ECO:0007669"/>
    <property type="project" value="UniProtKB-KW"/>
</dbReference>
<evidence type="ECO:0000313" key="9">
    <source>
        <dbReference type="Proteomes" id="UP000298602"/>
    </source>
</evidence>
<evidence type="ECO:0000256" key="3">
    <source>
        <dbReference type="ARBA" id="ARBA00022695"/>
    </source>
</evidence>
<dbReference type="KEGG" id="dax:FDQ92_05980"/>
<name>A0A4P8L1W1_9BACT</name>
<dbReference type="Gene3D" id="3.20.20.140">
    <property type="entry name" value="Metal-dependent hydrolases"/>
    <property type="match status" value="2"/>
</dbReference>
<proteinExistence type="predicted"/>
<dbReference type="SMART" id="SM00481">
    <property type="entry name" value="POLIIIAc"/>
    <property type="match status" value="1"/>
</dbReference>
<dbReference type="OrthoDB" id="9803237at2"/>
<dbReference type="GO" id="GO:0008408">
    <property type="term" value="F:3'-5' exonuclease activity"/>
    <property type="evidence" value="ECO:0007669"/>
    <property type="project" value="InterPro"/>
</dbReference>
<dbReference type="Proteomes" id="UP000298602">
    <property type="component" value="Chromosome"/>
</dbReference>
<reference evidence="8 9" key="2">
    <citation type="submission" date="2019-05" db="EMBL/GenBank/DDBJ databases">
        <authorList>
            <person name="Suflita J.M."/>
            <person name="Marks C.R."/>
        </authorList>
    </citation>
    <scope>NUCLEOTIDE SEQUENCE [LARGE SCALE GENOMIC DNA]</scope>
    <source>
        <strain evidence="8 9">ALDC</strain>
    </source>
</reference>
<reference evidence="8 9" key="1">
    <citation type="submission" date="2019-05" db="EMBL/GenBank/DDBJ databases">
        <title>The Complete Genome Sequence of the n-alkane-degrading Desulfoglaeba alkanexedens ALDC reveals multiple alkylsuccinate synthase gene clusters.</title>
        <authorList>
            <person name="Callaghan A.V."/>
            <person name="Davidova I.A."/>
            <person name="Duncan K.E."/>
            <person name="Morris B."/>
            <person name="McInerney M.J."/>
        </authorList>
    </citation>
    <scope>NUCLEOTIDE SEQUENCE [LARGE SCALE GENOMIC DNA]</scope>
    <source>
        <strain evidence="8 9">ALDC</strain>
    </source>
</reference>
<evidence type="ECO:0000256" key="2">
    <source>
        <dbReference type="ARBA" id="ARBA00022679"/>
    </source>
</evidence>
<dbReference type="Pfam" id="PF02811">
    <property type="entry name" value="PHP"/>
    <property type="match status" value="1"/>
</dbReference>
<dbReference type="RefSeq" id="WP_137423739.1">
    <property type="nucleotide sequence ID" value="NZ_CP040098.1"/>
</dbReference>
<dbReference type="CDD" id="cd04485">
    <property type="entry name" value="DnaE_OBF"/>
    <property type="match status" value="1"/>
</dbReference>
<keyword evidence="5" id="KW-0239">DNA-directed DNA polymerase</keyword>
<keyword evidence="2" id="KW-0808">Transferase</keyword>
<organism evidence="8 9">
    <name type="scientific">Desulfoglaeba alkanexedens ALDC</name>
    <dbReference type="NCBI Taxonomy" id="980445"/>
    <lineage>
        <taxon>Bacteria</taxon>
        <taxon>Pseudomonadati</taxon>
        <taxon>Thermodesulfobacteriota</taxon>
        <taxon>Syntrophobacteria</taxon>
        <taxon>Syntrophobacterales</taxon>
        <taxon>Syntrophobacteraceae</taxon>
        <taxon>Desulfoglaeba</taxon>
    </lineage>
</organism>
<evidence type="ECO:0000259" key="7">
    <source>
        <dbReference type="SMART" id="SM00481"/>
    </source>
</evidence>
<accession>A0A4P8L1W1</accession>
<dbReference type="InterPro" id="IPR016195">
    <property type="entry name" value="Pol/histidinol_Pase-like"/>
</dbReference>
<dbReference type="SUPFAM" id="SSF89550">
    <property type="entry name" value="PHP domain-like"/>
    <property type="match status" value="1"/>
</dbReference>
<dbReference type="Pfam" id="PF14579">
    <property type="entry name" value="HHH_6"/>
    <property type="match status" value="1"/>
</dbReference>